<organism evidence="2 3">
    <name type="scientific">Parthenolecanium corni</name>
    <dbReference type="NCBI Taxonomy" id="536013"/>
    <lineage>
        <taxon>Eukaryota</taxon>
        <taxon>Metazoa</taxon>
        <taxon>Ecdysozoa</taxon>
        <taxon>Arthropoda</taxon>
        <taxon>Hexapoda</taxon>
        <taxon>Insecta</taxon>
        <taxon>Pterygota</taxon>
        <taxon>Neoptera</taxon>
        <taxon>Paraneoptera</taxon>
        <taxon>Hemiptera</taxon>
        <taxon>Sternorrhyncha</taxon>
        <taxon>Coccoidea</taxon>
        <taxon>Coccidae</taxon>
        <taxon>Parthenolecanium</taxon>
    </lineage>
</organism>
<name>A0AAN9Y9M7_9HEMI</name>
<dbReference type="EMBL" id="JBBCAQ010000007">
    <property type="protein sequence ID" value="KAK7602867.1"/>
    <property type="molecule type" value="Genomic_DNA"/>
</dbReference>
<feature type="chain" id="PRO_5042838063" description="Secreted protein" evidence="1">
    <location>
        <begin position="20"/>
        <end position="230"/>
    </location>
</feature>
<dbReference type="Proteomes" id="UP001367676">
    <property type="component" value="Unassembled WGS sequence"/>
</dbReference>
<evidence type="ECO:0000313" key="3">
    <source>
        <dbReference type="Proteomes" id="UP001367676"/>
    </source>
</evidence>
<sequence>MHVCTWFAIFGIVCSASMASSDLEFGVPANISAFQLFDFKVGSFHGMLFSNCIKSHVDMNAANGIFMMVHDENGTIHNPTGGTSDALHTEWGMVMRDENDSASPARNFTLATYRMTRVQMSDNCHSFDHDFDLVSVIKLSAKIEVCTGSGGYWSVAARPCISVFGFDLGCTDIRLGSDNVKYCWNLNAGLGKASLCAEVENRCLSFNGEGCYLKWNGYKCQPFDAQATCW</sequence>
<dbReference type="AlphaFoldDB" id="A0AAN9Y9M7"/>
<evidence type="ECO:0000256" key="1">
    <source>
        <dbReference type="SAM" id="SignalP"/>
    </source>
</evidence>
<comment type="caution">
    <text evidence="2">The sequence shown here is derived from an EMBL/GenBank/DDBJ whole genome shotgun (WGS) entry which is preliminary data.</text>
</comment>
<accession>A0AAN9Y9M7</accession>
<reference evidence="2 3" key="1">
    <citation type="submission" date="2024-03" db="EMBL/GenBank/DDBJ databases">
        <title>Adaptation during the transition from Ophiocordyceps entomopathogen to insect associate is accompanied by gene loss and intensified selection.</title>
        <authorList>
            <person name="Ward C.M."/>
            <person name="Onetto C.A."/>
            <person name="Borneman A.R."/>
        </authorList>
    </citation>
    <scope>NUCLEOTIDE SEQUENCE [LARGE SCALE GENOMIC DNA]</scope>
    <source>
        <strain evidence="2">AWRI1</strain>
        <tissue evidence="2">Single Adult Female</tissue>
    </source>
</reference>
<keyword evidence="1" id="KW-0732">Signal</keyword>
<gene>
    <name evidence="2" type="ORF">V9T40_006841</name>
</gene>
<protein>
    <recommendedName>
        <fullName evidence="4">Secreted protein</fullName>
    </recommendedName>
</protein>
<feature type="signal peptide" evidence="1">
    <location>
        <begin position="1"/>
        <end position="19"/>
    </location>
</feature>
<evidence type="ECO:0008006" key="4">
    <source>
        <dbReference type="Google" id="ProtNLM"/>
    </source>
</evidence>
<proteinExistence type="predicted"/>
<evidence type="ECO:0000313" key="2">
    <source>
        <dbReference type="EMBL" id="KAK7602867.1"/>
    </source>
</evidence>
<keyword evidence="3" id="KW-1185">Reference proteome</keyword>